<dbReference type="SUPFAM" id="SSF55729">
    <property type="entry name" value="Acyl-CoA N-acyltransferases (Nat)"/>
    <property type="match status" value="1"/>
</dbReference>
<dbReference type="KEGG" id="moc:BB934_10890"/>
<dbReference type="RefSeq" id="WP_099509671.1">
    <property type="nucleotide sequence ID" value="NZ_CP016616.1"/>
</dbReference>
<dbReference type="InterPro" id="IPR016181">
    <property type="entry name" value="Acyl_CoA_acyltransferase"/>
</dbReference>
<organism evidence="2">
    <name type="scientific">Microvirga ossetica</name>
    <dbReference type="NCBI Taxonomy" id="1882682"/>
    <lineage>
        <taxon>Bacteria</taxon>
        <taxon>Pseudomonadati</taxon>
        <taxon>Pseudomonadota</taxon>
        <taxon>Alphaproteobacteria</taxon>
        <taxon>Hyphomicrobiales</taxon>
        <taxon>Methylobacteriaceae</taxon>
        <taxon>Microvirga</taxon>
    </lineage>
</organism>
<proteinExistence type="predicted"/>
<feature type="domain" description="BioF2-like acetyltransferase" evidence="1">
    <location>
        <begin position="183"/>
        <end position="328"/>
    </location>
</feature>
<sequence length="388" mass="43678">MAEEPEWIAKLNRHLKIEIFRSHEQLRSVWTAFQDEACCTAFQTYNWMGPLLDKVGSALSAAPAIVLVSSKSGTPLMLVPMAERQHGAMRILEFIDFGLCDYNAPIIRRDFAAELAGQDFSNVWRRILARLDRVDVVHLQKMPSVIGEAPNPFTQLTCQDDLVAFNCPIGSDFADYMKTRSSNMNRELRRSRRKLEAIAPVELRVASDPETADALMRSILAHKSAWCRASGVPDLLGQPAYTDFYRTIVQQEVNGVAHTGALMVGDRMIAGIFGLVWRGRFYGLIQCSDFENYRAYSPGSLLLAEVIRWSCENGVSLFDFSIGSESYKGRWADEEQQLYQHGQAFSVMGKLVDMRRRALAGFKSRAHPQLVEALRTLRNKTGASAQSW</sequence>
<evidence type="ECO:0000259" key="1">
    <source>
        <dbReference type="Pfam" id="PF13480"/>
    </source>
</evidence>
<reference evidence="2" key="1">
    <citation type="submission" date="2016-07" db="EMBL/GenBank/DDBJ databases">
        <title>Microvirga ossetica sp. nov. a new species of rhizobia isolated from root nodules of the legume species Vicia alpestris Steven originated from North Ossetia region in the Caucasus.</title>
        <authorList>
            <person name="Safronova V.I."/>
            <person name="Kuznetsova I.G."/>
            <person name="Sazanova A.L."/>
            <person name="Belimov A."/>
            <person name="Andronov E."/>
            <person name="Osledkin Y.S."/>
            <person name="Onishchuk O.P."/>
            <person name="Kurchak O.N."/>
            <person name="Shaposhnikov A.I."/>
            <person name="Willems A."/>
            <person name="Tikhonovich I.A."/>
        </authorList>
    </citation>
    <scope>NUCLEOTIDE SEQUENCE [LARGE SCALE GENOMIC DNA]</scope>
    <source>
        <strain evidence="2">V5/3M</strain>
    </source>
</reference>
<dbReference type="EMBL" id="CP016616">
    <property type="protein sequence ID" value="ANY78668.1"/>
    <property type="molecule type" value="Genomic_DNA"/>
</dbReference>
<dbReference type="AlphaFoldDB" id="A0A1B2EFC3"/>
<protein>
    <recommendedName>
        <fullName evidence="1">BioF2-like acetyltransferase domain-containing protein</fullName>
    </recommendedName>
</protein>
<gene>
    <name evidence="2" type="ORF">BB934_10890</name>
</gene>
<dbReference type="Gene3D" id="3.40.630.30">
    <property type="match status" value="1"/>
</dbReference>
<dbReference type="InterPro" id="IPR038740">
    <property type="entry name" value="BioF2-like_GNAT_dom"/>
</dbReference>
<evidence type="ECO:0000313" key="2">
    <source>
        <dbReference type="EMBL" id="ANY78668.1"/>
    </source>
</evidence>
<accession>A0A1B2EFC3</accession>
<name>A0A1B2EFC3_9HYPH</name>
<dbReference type="Pfam" id="PF13480">
    <property type="entry name" value="Acetyltransf_6"/>
    <property type="match status" value="1"/>
</dbReference>
<dbReference type="OrthoDB" id="9808976at2"/>